<dbReference type="NCBIfam" id="NF008035">
    <property type="entry name" value="PRK10767.1"/>
    <property type="match status" value="1"/>
</dbReference>
<dbReference type="CDD" id="cd06257">
    <property type="entry name" value="DnaJ"/>
    <property type="match status" value="1"/>
</dbReference>
<dbReference type="InterPro" id="IPR018253">
    <property type="entry name" value="DnaJ_domain_CS"/>
</dbReference>
<keyword evidence="5 12" id="KW-0863">Zinc-finger</keyword>
<evidence type="ECO:0000256" key="9">
    <source>
        <dbReference type="ARBA" id="ARBA00053423"/>
    </source>
</evidence>
<evidence type="ECO:0000256" key="1">
    <source>
        <dbReference type="ARBA" id="ARBA00022490"/>
    </source>
</evidence>
<dbReference type="CDD" id="cd10747">
    <property type="entry name" value="DnaJ_C"/>
    <property type="match status" value="1"/>
</dbReference>
<dbReference type="PANTHER" id="PTHR43096:SF48">
    <property type="entry name" value="CHAPERONE PROTEIN DNAJ"/>
    <property type="match status" value="1"/>
</dbReference>
<comment type="subunit">
    <text evidence="12">Homodimer.</text>
</comment>
<keyword evidence="1 12" id="KW-0963">Cytoplasm</keyword>
<comment type="domain">
    <text evidence="12">The J domain is necessary and sufficient to stimulate DnaK ATPase activity. Zinc center 1 plays an important role in the autonomous, DnaK-independent chaperone activity of DnaJ. Zinc center 2 is essential for interaction with DnaK and for DnaJ activity.</text>
</comment>
<feature type="binding site" evidence="12">
    <location>
        <position position="173"/>
    </location>
    <ligand>
        <name>Zn(2+)</name>
        <dbReference type="ChEBI" id="CHEBI:29105"/>
        <label>2</label>
    </ligand>
</feature>
<dbReference type="NCBIfam" id="TIGR02349">
    <property type="entry name" value="DnaJ_bact"/>
    <property type="match status" value="1"/>
</dbReference>
<keyword evidence="3 12" id="KW-0479">Metal-binding</keyword>
<dbReference type="SUPFAM" id="SSF57938">
    <property type="entry name" value="DnaJ/Hsp40 cysteine-rich domain"/>
    <property type="match status" value="1"/>
</dbReference>
<comment type="cofactor">
    <cofactor evidence="12">
        <name>Zn(2+)</name>
        <dbReference type="ChEBI" id="CHEBI:29105"/>
    </cofactor>
    <text evidence="12">Binds 2 Zn(2+) ions per monomer.</text>
</comment>
<evidence type="ECO:0000313" key="16">
    <source>
        <dbReference type="EMBL" id="MBB6041552.1"/>
    </source>
</evidence>
<evidence type="ECO:0000259" key="15">
    <source>
        <dbReference type="PROSITE" id="PS51188"/>
    </source>
</evidence>
<dbReference type="Pfam" id="PF00226">
    <property type="entry name" value="DnaJ"/>
    <property type="match status" value="1"/>
</dbReference>
<keyword evidence="7 12" id="KW-0346">Stress response</keyword>
<comment type="subcellular location">
    <subcellularLocation>
        <location evidence="12">Cytoplasm</location>
    </subcellularLocation>
</comment>
<evidence type="ECO:0000256" key="5">
    <source>
        <dbReference type="ARBA" id="ARBA00022771"/>
    </source>
</evidence>
<dbReference type="PANTHER" id="PTHR43096">
    <property type="entry name" value="DNAJ HOMOLOG 1, MITOCHONDRIAL-RELATED"/>
    <property type="match status" value="1"/>
</dbReference>
<dbReference type="HAMAP" id="MF_01152">
    <property type="entry name" value="DnaJ"/>
    <property type="match status" value="1"/>
</dbReference>
<dbReference type="GeneID" id="85015078"/>
<evidence type="ECO:0000256" key="3">
    <source>
        <dbReference type="ARBA" id="ARBA00022723"/>
    </source>
</evidence>
<dbReference type="Gene3D" id="2.60.260.20">
    <property type="entry name" value="Urease metallochaperone UreE, N-terminal domain"/>
    <property type="match status" value="2"/>
</dbReference>
<accession>A0A7W9W2R9</accession>
<dbReference type="FunFam" id="1.10.287.110:FF:000034">
    <property type="entry name" value="Chaperone protein DnaJ"/>
    <property type="match status" value="1"/>
</dbReference>
<dbReference type="InterPro" id="IPR002939">
    <property type="entry name" value="DnaJ_C"/>
</dbReference>
<dbReference type="GO" id="GO:0031072">
    <property type="term" value="F:heat shock protein binding"/>
    <property type="evidence" value="ECO:0007669"/>
    <property type="project" value="InterPro"/>
</dbReference>
<dbReference type="PROSITE" id="PS51188">
    <property type="entry name" value="ZF_CR"/>
    <property type="match status" value="1"/>
</dbReference>
<dbReference type="FunFam" id="2.10.230.10:FF:000002">
    <property type="entry name" value="Molecular chaperone DnaJ"/>
    <property type="match status" value="1"/>
</dbReference>
<dbReference type="Proteomes" id="UP000522163">
    <property type="component" value="Unassembled WGS sequence"/>
</dbReference>
<feature type="binding site" evidence="12">
    <location>
        <position position="199"/>
    </location>
    <ligand>
        <name>Zn(2+)</name>
        <dbReference type="ChEBI" id="CHEBI:29105"/>
        <label>2</label>
    </ligand>
</feature>
<dbReference type="SUPFAM" id="SSF49493">
    <property type="entry name" value="HSP40/DnaJ peptide-binding domain"/>
    <property type="match status" value="2"/>
</dbReference>
<dbReference type="GO" id="GO:0006260">
    <property type="term" value="P:DNA replication"/>
    <property type="evidence" value="ECO:0007669"/>
    <property type="project" value="UniProtKB-KW"/>
</dbReference>
<evidence type="ECO:0000256" key="7">
    <source>
        <dbReference type="ARBA" id="ARBA00023016"/>
    </source>
</evidence>
<dbReference type="AlphaFoldDB" id="A0A7W9W2R9"/>
<dbReference type="EMBL" id="JACHHH010000007">
    <property type="protein sequence ID" value="MBB6041552.1"/>
    <property type="molecule type" value="Genomic_DNA"/>
</dbReference>
<feature type="domain" description="J" evidence="14">
    <location>
        <begin position="6"/>
        <end position="71"/>
    </location>
</feature>
<keyword evidence="2 12" id="KW-0235">DNA replication</keyword>
<reference evidence="16 17" key="1">
    <citation type="submission" date="2020-08" db="EMBL/GenBank/DDBJ databases">
        <title>Genomic Encyclopedia of Type Strains, Phase IV (KMG-IV): sequencing the most valuable type-strain genomes for metagenomic binning, comparative biology and taxonomic classification.</title>
        <authorList>
            <person name="Goeker M."/>
        </authorList>
    </citation>
    <scope>NUCLEOTIDE SEQUENCE [LARGE SCALE GENOMIC DNA]</scope>
    <source>
        <strain evidence="16 17">DSM 17245</strain>
    </source>
</reference>
<evidence type="ECO:0000256" key="11">
    <source>
        <dbReference type="ARBA" id="ARBA00067609"/>
    </source>
</evidence>
<feature type="zinc finger region" description="CR-type" evidence="13">
    <location>
        <begin position="143"/>
        <end position="225"/>
    </location>
</feature>
<dbReference type="PRINTS" id="PR00625">
    <property type="entry name" value="JDOMAIN"/>
</dbReference>
<dbReference type="InterPro" id="IPR036410">
    <property type="entry name" value="HSP_DnaJ_Cys-rich_dom_sf"/>
</dbReference>
<dbReference type="CDD" id="cd10719">
    <property type="entry name" value="DnaJ_zf"/>
    <property type="match status" value="1"/>
</dbReference>
<dbReference type="GO" id="GO:0051082">
    <property type="term" value="F:unfolded protein binding"/>
    <property type="evidence" value="ECO:0007669"/>
    <property type="project" value="UniProtKB-UniRule"/>
</dbReference>
<feature type="binding site" evidence="12">
    <location>
        <position position="216"/>
    </location>
    <ligand>
        <name>Zn(2+)</name>
        <dbReference type="ChEBI" id="CHEBI:29105"/>
        <label>1</label>
    </ligand>
</feature>
<comment type="similarity">
    <text evidence="10 12">Belongs to the DnaJ family.</text>
</comment>
<dbReference type="GO" id="GO:0008270">
    <property type="term" value="F:zinc ion binding"/>
    <property type="evidence" value="ECO:0007669"/>
    <property type="project" value="UniProtKB-UniRule"/>
</dbReference>
<dbReference type="InterPro" id="IPR012724">
    <property type="entry name" value="DnaJ"/>
</dbReference>
<feature type="binding site" evidence="12">
    <location>
        <position position="202"/>
    </location>
    <ligand>
        <name>Zn(2+)</name>
        <dbReference type="ChEBI" id="CHEBI:29105"/>
        <label>2</label>
    </ligand>
</feature>
<protein>
    <recommendedName>
        <fullName evidence="11 12">Chaperone protein DnaJ</fullName>
    </recommendedName>
</protein>
<dbReference type="GO" id="GO:0042026">
    <property type="term" value="P:protein refolding"/>
    <property type="evidence" value="ECO:0007669"/>
    <property type="project" value="TreeGrafter"/>
</dbReference>
<feature type="repeat" description="CXXCXGXG motif" evidence="12">
    <location>
        <begin position="199"/>
        <end position="206"/>
    </location>
</feature>
<dbReference type="RefSeq" id="WP_183684150.1">
    <property type="nucleotide sequence ID" value="NZ_JACHHH010000007.1"/>
</dbReference>
<feature type="binding site" evidence="12">
    <location>
        <position position="156"/>
    </location>
    <ligand>
        <name>Zn(2+)</name>
        <dbReference type="ChEBI" id="CHEBI:29105"/>
        <label>1</label>
    </ligand>
</feature>
<feature type="repeat" description="CXXCXGXG motif" evidence="12">
    <location>
        <begin position="156"/>
        <end position="163"/>
    </location>
</feature>
<comment type="caution">
    <text evidence="16">The sequence shown here is derived from an EMBL/GenBank/DDBJ whole genome shotgun (WGS) entry which is preliminary data.</text>
</comment>
<feature type="repeat" description="CXXCXGXG motif" evidence="12">
    <location>
        <begin position="213"/>
        <end position="220"/>
    </location>
</feature>
<organism evidence="16 17">
    <name type="scientific">Oribacterium sinus</name>
    <dbReference type="NCBI Taxonomy" id="237576"/>
    <lineage>
        <taxon>Bacteria</taxon>
        <taxon>Bacillati</taxon>
        <taxon>Bacillota</taxon>
        <taxon>Clostridia</taxon>
        <taxon>Lachnospirales</taxon>
        <taxon>Lachnospiraceae</taxon>
        <taxon>Oribacterium</taxon>
    </lineage>
</organism>
<dbReference type="PROSITE" id="PS00636">
    <property type="entry name" value="DNAJ_1"/>
    <property type="match status" value="1"/>
</dbReference>
<sequence>MAEKRDYYEVLGVDKNADDSAIKRAYRKLAKQYHPDSNPGDESAAEKFREASEAYAVLSDPEKRKAYDTYGHAAFDPNSVAGASSGFGGFDFSGMDMGDIFSEFFGGGFGSSYGSSRRRSNMPEKGANIRVGLRISFDEAIKGVKKTIKIRYKDTCKTCNGSGAKPGTERQTCPRCNGAGQVRMTQQSIFGTIQQVTTCPECHGEGTVVKEKCPDCRGEGYINTEKSMEIAIPAGIDDGQAIRKSGGGDPGRNGGPRGDLLVEVSVSDHPFFKRQGVNIYSTEAISFPKATLGGSTIVKTVDGPVELKIAPGTQSDTRTRLRGKGVPSLQNPNVRGDHYVTLVVETPKKLNKKQKEALKAYAEACGEKVD</sequence>
<feature type="binding site" evidence="12">
    <location>
        <position position="159"/>
    </location>
    <ligand>
        <name>Zn(2+)</name>
        <dbReference type="ChEBI" id="CHEBI:29105"/>
        <label>1</label>
    </ligand>
</feature>
<comment type="function">
    <text evidence="9 12">Participates actively in the response to hyperosmotic and heat shock by preventing the aggregation of stress-denatured proteins and by disaggregating proteins, also in an autonomous, DnaK-independent fashion. Unfolded proteins bind initially to DnaJ; upon interaction with the DnaJ-bound protein, DnaK hydrolyzes its bound ATP, resulting in the formation of a stable complex. GrpE releases ADP from DnaK; ATP binding to DnaK triggers the release of the substrate protein, thus completing the reaction cycle. Several rounds of ATP-dependent interactions between DnaJ, DnaK and GrpE are required for fully efficient folding. Also involved, together with DnaK and GrpE, in the DNA replication of plasmids through activation of initiation proteins.</text>
</comment>
<evidence type="ECO:0000256" key="12">
    <source>
        <dbReference type="HAMAP-Rule" id="MF_01152"/>
    </source>
</evidence>
<dbReference type="InterPro" id="IPR036869">
    <property type="entry name" value="J_dom_sf"/>
</dbReference>
<proteinExistence type="inferred from homology"/>
<feature type="binding site" evidence="12">
    <location>
        <position position="213"/>
    </location>
    <ligand>
        <name>Zn(2+)</name>
        <dbReference type="ChEBI" id="CHEBI:29105"/>
        <label>1</label>
    </ligand>
</feature>
<dbReference type="SMART" id="SM00271">
    <property type="entry name" value="DnaJ"/>
    <property type="match status" value="1"/>
</dbReference>
<evidence type="ECO:0000256" key="13">
    <source>
        <dbReference type="PROSITE-ProRule" id="PRU00546"/>
    </source>
</evidence>
<keyword evidence="6 12" id="KW-0862">Zinc</keyword>
<dbReference type="SUPFAM" id="SSF46565">
    <property type="entry name" value="Chaperone J-domain"/>
    <property type="match status" value="1"/>
</dbReference>
<name>A0A7W9W2R9_9FIRM</name>
<gene>
    <name evidence="12" type="primary">dnaJ</name>
    <name evidence="16" type="ORF">HNQ46_001535</name>
</gene>
<feature type="domain" description="CR-type" evidence="15">
    <location>
        <begin position="143"/>
        <end position="225"/>
    </location>
</feature>
<dbReference type="GO" id="GO:0009408">
    <property type="term" value="P:response to heat"/>
    <property type="evidence" value="ECO:0007669"/>
    <property type="project" value="InterPro"/>
</dbReference>
<dbReference type="Pfam" id="PF01556">
    <property type="entry name" value="DnaJ_C"/>
    <property type="match status" value="1"/>
</dbReference>
<evidence type="ECO:0000256" key="2">
    <source>
        <dbReference type="ARBA" id="ARBA00022705"/>
    </source>
</evidence>
<dbReference type="Pfam" id="PF00684">
    <property type="entry name" value="DnaJ_CXXCXGXG"/>
    <property type="match status" value="1"/>
</dbReference>
<dbReference type="InterPro" id="IPR001305">
    <property type="entry name" value="HSP_DnaJ_Cys-rich_dom"/>
</dbReference>
<evidence type="ECO:0000256" key="10">
    <source>
        <dbReference type="ARBA" id="ARBA00061004"/>
    </source>
</evidence>
<evidence type="ECO:0000259" key="14">
    <source>
        <dbReference type="PROSITE" id="PS50076"/>
    </source>
</evidence>
<evidence type="ECO:0000256" key="8">
    <source>
        <dbReference type="ARBA" id="ARBA00023186"/>
    </source>
</evidence>
<dbReference type="PROSITE" id="PS50076">
    <property type="entry name" value="DNAJ_2"/>
    <property type="match status" value="1"/>
</dbReference>
<evidence type="ECO:0000256" key="6">
    <source>
        <dbReference type="ARBA" id="ARBA00022833"/>
    </source>
</evidence>
<feature type="repeat" description="CXXCXGXG motif" evidence="12">
    <location>
        <begin position="173"/>
        <end position="180"/>
    </location>
</feature>
<keyword evidence="4 12" id="KW-0677">Repeat</keyword>
<dbReference type="GO" id="GO:0005737">
    <property type="term" value="C:cytoplasm"/>
    <property type="evidence" value="ECO:0007669"/>
    <property type="project" value="UniProtKB-SubCell"/>
</dbReference>
<evidence type="ECO:0000313" key="17">
    <source>
        <dbReference type="Proteomes" id="UP000522163"/>
    </source>
</evidence>
<dbReference type="GO" id="GO:0005524">
    <property type="term" value="F:ATP binding"/>
    <property type="evidence" value="ECO:0007669"/>
    <property type="project" value="InterPro"/>
</dbReference>
<feature type="binding site" evidence="12">
    <location>
        <position position="176"/>
    </location>
    <ligand>
        <name>Zn(2+)</name>
        <dbReference type="ChEBI" id="CHEBI:29105"/>
        <label>2</label>
    </ligand>
</feature>
<dbReference type="FunFam" id="2.60.260.20:FF:000005">
    <property type="entry name" value="Chaperone protein dnaJ 1, mitochondrial"/>
    <property type="match status" value="1"/>
</dbReference>
<keyword evidence="8 12" id="KW-0143">Chaperone</keyword>
<dbReference type="InterPro" id="IPR008971">
    <property type="entry name" value="HSP40/DnaJ_pept-bd"/>
</dbReference>
<dbReference type="InterPro" id="IPR001623">
    <property type="entry name" value="DnaJ_domain"/>
</dbReference>
<dbReference type="Gene3D" id="1.10.287.110">
    <property type="entry name" value="DnaJ domain"/>
    <property type="match status" value="1"/>
</dbReference>
<dbReference type="Gene3D" id="2.10.230.10">
    <property type="entry name" value="Heat shock protein DnaJ, cysteine-rich domain"/>
    <property type="match status" value="1"/>
</dbReference>
<evidence type="ECO:0000256" key="4">
    <source>
        <dbReference type="ARBA" id="ARBA00022737"/>
    </source>
</evidence>